<gene>
    <name evidence="1" type="ORF">HNR09_001374</name>
</gene>
<protein>
    <submittedName>
        <fullName evidence="1">Uncharacterized protein</fullName>
    </submittedName>
</protein>
<reference evidence="1 2" key="1">
    <citation type="submission" date="2020-07" db="EMBL/GenBank/DDBJ databases">
        <title>Sequencing the genomes of 1000 actinobacteria strains.</title>
        <authorList>
            <person name="Klenk H.-P."/>
        </authorList>
    </citation>
    <scope>NUCLEOTIDE SEQUENCE [LARGE SCALE GENOMIC DNA]</scope>
    <source>
        <strain evidence="1 2">DSM 15475</strain>
    </source>
</reference>
<dbReference type="RefSeq" id="WP_179541374.1">
    <property type="nucleotide sequence ID" value="NZ_BAAALL010000002.1"/>
</dbReference>
<dbReference type="Proteomes" id="UP000535437">
    <property type="component" value="Unassembled WGS sequence"/>
</dbReference>
<dbReference type="AlphaFoldDB" id="A0A7Z0GLJ6"/>
<organism evidence="1 2">
    <name type="scientific">Nesterenkonia xinjiangensis</name>
    <dbReference type="NCBI Taxonomy" id="225327"/>
    <lineage>
        <taxon>Bacteria</taxon>
        <taxon>Bacillati</taxon>
        <taxon>Actinomycetota</taxon>
        <taxon>Actinomycetes</taxon>
        <taxon>Micrococcales</taxon>
        <taxon>Micrococcaceae</taxon>
        <taxon>Nesterenkonia</taxon>
    </lineage>
</organism>
<name>A0A7Z0GLJ6_9MICC</name>
<comment type="caution">
    <text evidence="1">The sequence shown here is derived from an EMBL/GenBank/DDBJ whole genome shotgun (WGS) entry which is preliminary data.</text>
</comment>
<evidence type="ECO:0000313" key="2">
    <source>
        <dbReference type="Proteomes" id="UP000535437"/>
    </source>
</evidence>
<accession>A0A7Z0GLJ6</accession>
<dbReference type="EMBL" id="JACCFY010000001">
    <property type="protein sequence ID" value="NYJ77963.1"/>
    <property type="molecule type" value="Genomic_DNA"/>
</dbReference>
<keyword evidence="2" id="KW-1185">Reference proteome</keyword>
<sequence>MHARSLMQRGDVPYQETRVGIPEASRATTLSVDGQYFEAQHWADADSWWLAVDLTDGTAVVVGGAIQMPVARELRAVTEIEPLLTARRERLLRHQD</sequence>
<proteinExistence type="predicted"/>
<evidence type="ECO:0000313" key="1">
    <source>
        <dbReference type="EMBL" id="NYJ77963.1"/>
    </source>
</evidence>